<reference evidence="1" key="1">
    <citation type="submission" date="2013-11" db="EMBL/GenBank/DDBJ databases">
        <title>The Genome Sequence of Phytophthora parasitica CHvinca01.</title>
        <authorList>
            <consortium name="The Broad Institute Genomics Platform"/>
            <person name="Russ C."/>
            <person name="Tyler B."/>
            <person name="Panabieres F."/>
            <person name="Shan W."/>
            <person name="Tripathy S."/>
            <person name="Grunwald N."/>
            <person name="Machado M."/>
            <person name="Johnson C.S."/>
            <person name="Arredondo F."/>
            <person name="Hong C."/>
            <person name="Coffey M."/>
            <person name="Young S.K."/>
            <person name="Zeng Q."/>
            <person name="Gargeya S."/>
            <person name="Fitzgerald M."/>
            <person name="Abouelleil A."/>
            <person name="Alvarado L."/>
            <person name="Chapman S.B."/>
            <person name="Gainer-Dewar J."/>
            <person name="Goldberg J."/>
            <person name="Griggs A."/>
            <person name="Gujja S."/>
            <person name="Hansen M."/>
            <person name="Howarth C."/>
            <person name="Imamovic A."/>
            <person name="Ireland A."/>
            <person name="Larimer J."/>
            <person name="McCowan C."/>
            <person name="Murphy C."/>
            <person name="Pearson M."/>
            <person name="Poon T.W."/>
            <person name="Priest M."/>
            <person name="Roberts A."/>
            <person name="Saif S."/>
            <person name="Shea T."/>
            <person name="Sykes S."/>
            <person name="Wortman J."/>
            <person name="Nusbaum C."/>
            <person name="Birren B."/>
        </authorList>
    </citation>
    <scope>NUCLEOTIDE SEQUENCE [LARGE SCALE GENOMIC DNA]</scope>
    <source>
        <strain evidence="1">CHvinca01</strain>
    </source>
</reference>
<evidence type="ECO:0008006" key="2">
    <source>
        <dbReference type="Google" id="ProtNLM"/>
    </source>
</evidence>
<name>W2M1J3_PHYNI</name>
<sequence length="128" mass="15053">MDQSAVYIDMNPNTTIDFPMNSQDGLCKTEIRRRMLYRSRFIPIGITDMAQPMDVSVMRVFMKRCRELYVAHHIDNDFTPDPVARRDLITRVVVQAWDEVPVKPYTGVLFMQVLFLWTTGEQRSFWSS</sequence>
<organism evidence="1">
    <name type="scientific">Phytophthora nicotianae</name>
    <name type="common">Potato buckeye rot agent</name>
    <name type="synonym">Phytophthora parasitica</name>
    <dbReference type="NCBI Taxonomy" id="4792"/>
    <lineage>
        <taxon>Eukaryota</taxon>
        <taxon>Sar</taxon>
        <taxon>Stramenopiles</taxon>
        <taxon>Oomycota</taxon>
        <taxon>Peronosporomycetes</taxon>
        <taxon>Peronosporales</taxon>
        <taxon>Peronosporaceae</taxon>
        <taxon>Phytophthora</taxon>
    </lineage>
</organism>
<protein>
    <recommendedName>
        <fullName evidence="2">DDE-1 domain-containing protein</fullName>
    </recommendedName>
</protein>
<dbReference type="AlphaFoldDB" id="W2M1J3"/>
<proteinExistence type="predicted"/>
<evidence type="ECO:0000313" key="1">
    <source>
        <dbReference type="EMBL" id="ETM03557.1"/>
    </source>
</evidence>
<gene>
    <name evidence="1" type="ORF">L917_00240</name>
</gene>
<dbReference type="Proteomes" id="UP000054423">
    <property type="component" value="Unassembled WGS sequence"/>
</dbReference>
<dbReference type="OrthoDB" id="108652at2759"/>
<dbReference type="EMBL" id="KI677173">
    <property type="protein sequence ID" value="ETM03557.1"/>
    <property type="molecule type" value="Genomic_DNA"/>
</dbReference>
<accession>W2M1J3</accession>